<evidence type="ECO:0000313" key="3">
    <source>
        <dbReference type="Proteomes" id="UP001371456"/>
    </source>
</evidence>
<sequence>MGKRPKSKNLAEASKQGGTQKNTLPGNGGPMPFRAEEAVEQVAKHQQRDESTKVMGTLAKDGVQQWTNVVSGGSSHSSWADKVEQEIHSNAIDRGKDTPSKDKSIWENFDISKTANAGLKLEFVNLECCDNKLIGEIDLGDIRSEIEYWRF</sequence>
<name>A0AAN8TS03_SOLBU</name>
<proteinExistence type="predicted"/>
<keyword evidence="3" id="KW-1185">Reference proteome</keyword>
<reference evidence="2 3" key="1">
    <citation type="submission" date="2024-02" db="EMBL/GenBank/DDBJ databases">
        <title>de novo genome assembly of Solanum bulbocastanum strain 11H21.</title>
        <authorList>
            <person name="Hosaka A.J."/>
        </authorList>
    </citation>
    <scope>NUCLEOTIDE SEQUENCE [LARGE SCALE GENOMIC DNA]</scope>
    <source>
        <tissue evidence="2">Young leaves</tissue>
    </source>
</reference>
<protein>
    <submittedName>
        <fullName evidence="2">Uncharacterized protein</fullName>
    </submittedName>
</protein>
<accession>A0AAN8TS03</accession>
<comment type="caution">
    <text evidence="2">The sequence shown here is derived from an EMBL/GenBank/DDBJ whole genome shotgun (WGS) entry which is preliminary data.</text>
</comment>
<dbReference type="AlphaFoldDB" id="A0AAN8TS03"/>
<evidence type="ECO:0000313" key="2">
    <source>
        <dbReference type="EMBL" id="KAK6793548.1"/>
    </source>
</evidence>
<feature type="compositionally biased region" description="Polar residues" evidence="1">
    <location>
        <begin position="16"/>
        <end position="25"/>
    </location>
</feature>
<dbReference type="Proteomes" id="UP001371456">
    <property type="component" value="Unassembled WGS sequence"/>
</dbReference>
<organism evidence="2 3">
    <name type="scientific">Solanum bulbocastanum</name>
    <name type="common">Wild potato</name>
    <dbReference type="NCBI Taxonomy" id="147425"/>
    <lineage>
        <taxon>Eukaryota</taxon>
        <taxon>Viridiplantae</taxon>
        <taxon>Streptophyta</taxon>
        <taxon>Embryophyta</taxon>
        <taxon>Tracheophyta</taxon>
        <taxon>Spermatophyta</taxon>
        <taxon>Magnoliopsida</taxon>
        <taxon>eudicotyledons</taxon>
        <taxon>Gunneridae</taxon>
        <taxon>Pentapetalae</taxon>
        <taxon>asterids</taxon>
        <taxon>lamiids</taxon>
        <taxon>Solanales</taxon>
        <taxon>Solanaceae</taxon>
        <taxon>Solanoideae</taxon>
        <taxon>Solaneae</taxon>
        <taxon>Solanum</taxon>
    </lineage>
</organism>
<gene>
    <name evidence="2" type="ORF">RDI58_007001</name>
</gene>
<evidence type="ECO:0000256" key="1">
    <source>
        <dbReference type="SAM" id="MobiDB-lite"/>
    </source>
</evidence>
<feature type="region of interest" description="Disordered" evidence="1">
    <location>
        <begin position="1"/>
        <end position="33"/>
    </location>
</feature>
<dbReference type="EMBL" id="JBANQN010000003">
    <property type="protein sequence ID" value="KAK6793548.1"/>
    <property type="molecule type" value="Genomic_DNA"/>
</dbReference>